<name>A0A2P5FXF4_TREOI</name>
<comment type="caution">
    <text evidence="2">The sequence shown here is derived from an EMBL/GenBank/DDBJ whole genome shotgun (WGS) entry which is preliminary data.</text>
</comment>
<dbReference type="InParanoid" id="A0A2P5FXF4"/>
<accession>A0A2P5FXF4</accession>
<keyword evidence="3" id="KW-1185">Reference proteome</keyword>
<dbReference type="AlphaFoldDB" id="A0A2P5FXF4"/>
<gene>
    <name evidence="2" type="ORF">TorRG33x02_014660</name>
</gene>
<evidence type="ECO:0000313" key="2">
    <source>
        <dbReference type="EMBL" id="POO02482.1"/>
    </source>
</evidence>
<feature type="region of interest" description="Disordered" evidence="1">
    <location>
        <begin position="327"/>
        <end position="378"/>
    </location>
</feature>
<organism evidence="2 3">
    <name type="scientific">Trema orientale</name>
    <name type="common">Charcoal tree</name>
    <name type="synonym">Celtis orientalis</name>
    <dbReference type="NCBI Taxonomy" id="63057"/>
    <lineage>
        <taxon>Eukaryota</taxon>
        <taxon>Viridiplantae</taxon>
        <taxon>Streptophyta</taxon>
        <taxon>Embryophyta</taxon>
        <taxon>Tracheophyta</taxon>
        <taxon>Spermatophyta</taxon>
        <taxon>Magnoliopsida</taxon>
        <taxon>eudicotyledons</taxon>
        <taxon>Gunneridae</taxon>
        <taxon>Pentapetalae</taxon>
        <taxon>rosids</taxon>
        <taxon>fabids</taxon>
        <taxon>Rosales</taxon>
        <taxon>Cannabaceae</taxon>
        <taxon>Trema</taxon>
    </lineage>
</organism>
<reference evidence="3" key="1">
    <citation type="submission" date="2016-06" db="EMBL/GenBank/DDBJ databases">
        <title>Parallel loss of symbiosis genes in relatives of nitrogen-fixing non-legume Parasponia.</title>
        <authorList>
            <person name="Van Velzen R."/>
            <person name="Holmer R."/>
            <person name="Bu F."/>
            <person name="Rutten L."/>
            <person name="Van Zeijl A."/>
            <person name="Liu W."/>
            <person name="Santuari L."/>
            <person name="Cao Q."/>
            <person name="Sharma T."/>
            <person name="Shen D."/>
            <person name="Roswanjaya Y."/>
            <person name="Wardhani T."/>
            <person name="Kalhor M.S."/>
            <person name="Jansen J."/>
            <person name="Van den Hoogen J."/>
            <person name="Gungor B."/>
            <person name="Hartog M."/>
            <person name="Hontelez J."/>
            <person name="Verver J."/>
            <person name="Yang W.-C."/>
            <person name="Schijlen E."/>
            <person name="Repin R."/>
            <person name="Schilthuizen M."/>
            <person name="Schranz E."/>
            <person name="Heidstra R."/>
            <person name="Miyata K."/>
            <person name="Fedorova E."/>
            <person name="Kohlen W."/>
            <person name="Bisseling T."/>
            <person name="Smit S."/>
            <person name="Geurts R."/>
        </authorList>
    </citation>
    <scope>NUCLEOTIDE SEQUENCE [LARGE SCALE GENOMIC DNA]</scope>
    <source>
        <strain evidence="3">cv. RG33-2</strain>
    </source>
</reference>
<proteinExistence type="predicted"/>
<feature type="compositionally biased region" description="Gly residues" evidence="1">
    <location>
        <begin position="367"/>
        <end position="378"/>
    </location>
</feature>
<sequence length="378" mass="41095">MPKIEAKQPSQPILLLQLQRQVDLRQVLKPERAQRLNFRLLLGLHHQSELLDPTRILLHEILLQQIFPSLNILLRHRQPTLLRYPILVQVARPNPQPLDIRRGQIRAVIRHVLRPTSVNGQDFQTIRITVDESEHRKPKLHLHLPQEQPGRHIRLPLCSDNNARKPVVEPILSQPDISSVLLNQENEQCITLHIPNSIDIRRNRLPAHTHLRTVDHIPIVAENKATHHDPFLRGDHIEAGASAAQHTGHVVEDRVGLRLVLEELDVGVEQVSLGDVDALEAELVDELEDPGGDGGLPHGGDVGVLAEGGFVLQHDAVELGDVELVGGGAGGDVEGEAVAGEDGVGDPEGEGLDGGLDGGEGEVGDLAAGGGEGEVGEG</sequence>
<dbReference type="Proteomes" id="UP000237000">
    <property type="component" value="Unassembled WGS sequence"/>
</dbReference>
<evidence type="ECO:0000313" key="3">
    <source>
        <dbReference type="Proteomes" id="UP000237000"/>
    </source>
</evidence>
<dbReference type="EMBL" id="JXTC01000004">
    <property type="protein sequence ID" value="POO02482.1"/>
    <property type="molecule type" value="Genomic_DNA"/>
</dbReference>
<protein>
    <submittedName>
        <fullName evidence="2">Uncharacterized protein</fullName>
    </submittedName>
</protein>
<evidence type="ECO:0000256" key="1">
    <source>
        <dbReference type="SAM" id="MobiDB-lite"/>
    </source>
</evidence>